<dbReference type="Gene3D" id="3.40.30.10">
    <property type="entry name" value="Glutaredoxin"/>
    <property type="match status" value="1"/>
</dbReference>
<dbReference type="GO" id="GO:0045454">
    <property type="term" value="P:cell redox homeostasis"/>
    <property type="evidence" value="ECO:0007669"/>
    <property type="project" value="TreeGrafter"/>
</dbReference>
<dbReference type="InterPro" id="IPR002109">
    <property type="entry name" value="Glutaredoxin"/>
</dbReference>
<dbReference type="RefSeq" id="WP_106350558.1">
    <property type="nucleotide sequence ID" value="NZ_PVUE01000020.1"/>
</dbReference>
<feature type="domain" description="Glutaredoxin" evidence="1">
    <location>
        <begin position="8"/>
        <end position="62"/>
    </location>
</feature>
<dbReference type="GO" id="GO:0009055">
    <property type="term" value="F:electron transfer activity"/>
    <property type="evidence" value="ECO:0007669"/>
    <property type="project" value="TreeGrafter"/>
</dbReference>
<dbReference type="EMBL" id="PVUE01000020">
    <property type="protein sequence ID" value="PRZ38546.1"/>
    <property type="molecule type" value="Genomic_DNA"/>
</dbReference>
<keyword evidence="3" id="KW-1185">Reference proteome</keyword>
<dbReference type="Proteomes" id="UP000237752">
    <property type="component" value="Unassembled WGS sequence"/>
</dbReference>
<dbReference type="OrthoDB" id="8991911at2"/>
<evidence type="ECO:0000313" key="3">
    <source>
        <dbReference type="Proteomes" id="UP000237752"/>
    </source>
</evidence>
<dbReference type="InterPro" id="IPR036249">
    <property type="entry name" value="Thioredoxin-like_sf"/>
</dbReference>
<protein>
    <submittedName>
        <fullName evidence="2">Mycoredoxin</fullName>
    </submittedName>
</protein>
<evidence type="ECO:0000313" key="2">
    <source>
        <dbReference type="EMBL" id="PRZ38546.1"/>
    </source>
</evidence>
<sequence>MSATETFTMYSTTWCPFCNRLRQDIADAGLDYTEIDVDDDVAAGEIVKGINQGNRVVPTLVFADGSSLTNPSIHEVKDKLAATSA</sequence>
<dbReference type="Pfam" id="PF00462">
    <property type="entry name" value="Glutaredoxin"/>
    <property type="match status" value="1"/>
</dbReference>
<name>A0A2T0ZQB8_9ACTN</name>
<dbReference type="CDD" id="cd02976">
    <property type="entry name" value="NrdH"/>
    <property type="match status" value="1"/>
</dbReference>
<dbReference type="InterPro" id="IPR011915">
    <property type="entry name" value="GlrX_actino"/>
</dbReference>
<dbReference type="SUPFAM" id="SSF52833">
    <property type="entry name" value="Thioredoxin-like"/>
    <property type="match status" value="1"/>
</dbReference>
<dbReference type="AlphaFoldDB" id="A0A2T0ZQB8"/>
<dbReference type="PANTHER" id="PTHR34386">
    <property type="entry name" value="GLUTAREDOXIN"/>
    <property type="match status" value="1"/>
</dbReference>
<organism evidence="2 3">
    <name type="scientific">Antricoccus suffuscus</name>
    <dbReference type="NCBI Taxonomy" id="1629062"/>
    <lineage>
        <taxon>Bacteria</taxon>
        <taxon>Bacillati</taxon>
        <taxon>Actinomycetota</taxon>
        <taxon>Actinomycetes</taxon>
        <taxon>Geodermatophilales</taxon>
        <taxon>Antricoccaceae</taxon>
        <taxon>Antricoccus</taxon>
    </lineage>
</organism>
<gene>
    <name evidence="2" type="ORF">CLV47_12013</name>
</gene>
<dbReference type="PANTHER" id="PTHR34386:SF1">
    <property type="entry name" value="GLUTAREDOXIN-LIKE PROTEIN NRDH"/>
    <property type="match status" value="1"/>
</dbReference>
<dbReference type="PROSITE" id="PS51354">
    <property type="entry name" value="GLUTAREDOXIN_2"/>
    <property type="match status" value="1"/>
</dbReference>
<accession>A0A2T0ZQB8</accession>
<proteinExistence type="predicted"/>
<reference evidence="2 3" key="1">
    <citation type="submission" date="2018-03" db="EMBL/GenBank/DDBJ databases">
        <title>Genomic Encyclopedia of Archaeal and Bacterial Type Strains, Phase II (KMG-II): from individual species to whole genera.</title>
        <authorList>
            <person name="Goeker M."/>
        </authorList>
    </citation>
    <scope>NUCLEOTIDE SEQUENCE [LARGE SCALE GENOMIC DNA]</scope>
    <source>
        <strain evidence="2 3">DSM 100065</strain>
    </source>
</reference>
<dbReference type="InterPro" id="IPR051548">
    <property type="entry name" value="Grx-like_ET"/>
</dbReference>
<comment type="caution">
    <text evidence="2">The sequence shown here is derived from an EMBL/GenBank/DDBJ whole genome shotgun (WGS) entry which is preliminary data.</text>
</comment>
<dbReference type="NCBIfam" id="TIGR02200">
    <property type="entry name" value="GlrX_actino"/>
    <property type="match status" value="1"/>
</dbReference>
<evidence type="ECO:0000259" key="1">
    <source>
        <dbReference type="Pfam" id="PF00462"/>
    </source>
</evidence>